<dbReference type="PANTHER" id="PTHR12835">
    <property type="entry name" value="BIOTIN PROTEIN LIGASE"/>
    <property type="match status" value="1"/>
</dbReference>
<organism evidence="3">
    <name type="scientific">mine drainage metagenome</name>
    <dbReference type="NCBI Taxonomy" id="410659"/>
    <lineage>
        <taxon>unclassified sequences</taxon>
        <taxon>metagenomes</taxon>
        <taxon>ecological metagenomes</taxon>
    </lineage>
</organism>
<dbReference type="Gene3D" id="3.30.930.10">
    <property type="entry name" value="Bira Bifunctional Protein, Domain 2"/>
    <property type="match status" value="1"/>
</dbReference>
<proteinExistence type="predicted"/>
<comment type="caution">
    <text evidence="3">The sequence shown here is derived from an EMBL/GenBank/DDBJ whole genome shotgun (WGS) entry which is preliminary data.</text>
</comment>
<dbReference type="GO" id="GO:0005737">
    <property type="term" value="C:cytoplasm"/>
    <property type="evidence" value="ECO:0007669"/>
    <property type="project" value="TreeGrafter"/>
</dbReference>
<dbReference type="Pfam" id="PF03099">
    <property type="entry name" value="BPL_LplA_LipB"/>
    <property type="match status" value="1"/>
</dbReference>
<evidence type="ECO:0000313" key="3">
    <source>
        <dbReference type="EMBL" id="OIQ77298.1"/>
    </source>
</evidence>
<dbReference type="InterPro" id="IPR045864">
    <property type="entry name" value="aa-tRNA-synth_II/BPL/LPL"/>
</dbReference>
<dbReference type="EMBL" id="MLJW01001648">
    <property type="protein sequence ID" value="OIQ77298.1"/>
    <property type="molecule type" value="Genomic_DNA"/>
</dbReference>
<dbReference type="PROSITE" id="PS51733">
    <property type="entry name" value="BPL_LPL_CATALYTIC"/>
    <property type="match status" value="1"/>
</dbReference>
<evidence type="ECO:0000259" key="2">
    <source>
        <dbReference type="PROSITE" id="PS51733"/>
    </source>
</evidence>
<dbReference type="GO" id="GO:0004077">
    <property type="term" value="F:biotin--[biotin carboxyl-carrier protein] ligase activity"/>
    <property type="evidence" value="ECO:0007669"/>
    <property type="project" value="UniProtKB-EC"/>
</dbReference>
<evidence type="ECO:0000256" key="1">
    <source>
        <dbReference type="ARBA" id="ARBA00022598"/>
    </source>
</evidence>
<reference evidence="3" key="1">
    <citation type="submission" date="2016-10" db="EMBL/GenBank/DDBJ databases">
        <title>Sequence of Gallionella enrichment culture.</title>
        <authorList>
            <person name="Poehlein A."/>
            <person name="Muehling M."/>
            <person name="Daniel R."/>
        </authorList>
    </citation>
    <scope>NUCLEOTIDE SEQUENCE</scope>
</reference>
<keyword evidence="1 3" id="KW-0436">Ligase</keyword>
<dbReference type="CDD" id="cd16442">
    <property type="entry name" value="BPL"/>
    <property type="match status" value="1"/>
</dbReference>
<dbReference type="PANTHER" id="PTHR12835:SF5">
    <property type="entry name" value="BIOTIN--PROTEIN LIGASE"/>
    <property type="match status" value="1"/>
</dbReference>
<dbReference type="InterPro" id="IPR004143">
    <property type="entry name" value="BPL_LPL_catalytic"/>
</dbReference>
<dbReference type="NCBIfam" id="TIGR00121">
    <property type="entry name" value="birA_ligase"/>
    <property type="match status" value="1"/>
</dbReference>
<feature type="domain" description="BPL/LPL catalytic" evidence="2">
    <location>
        <begin position="13"/>
        <end position="201"/>
    </location>
</feature>
<gene>
    <name evidence="3" type="primary">birA_13</name>
    <name evidence="3" type="ORF">GALL_410090</name>
</gene>
<accession>A0A1J5Q1X5</accession>
<dbReference type="SUPFAM" id="SSF55681">
    <property type="entry name" value="Class II aaRS and biotin synthetases"/>
    <property type="match status" value="1"/>
</dbReference>
<protein>
    <submittedName>
        <fullName evidence="3">Bifunctional ligase/repressor BirA</fullName>
        <ecNumber evidence="3">6.3.4.15</ecNumber>
    </submittedName>
</protein>
<name>A0A1J5Q1X5_9ZZZZ</name>
<dbReference type="Gene3D" id="2.30.30.100">
    <property type="match status" value="1"/>
</dbReference>
<sequence>MERLALDQGHLRSMILDGSALWRHLELVSRTGSTNADLMAGASTDRYPLGTVLVAEEQFAGRGRLDRSWKAPARSGLAVSVLVPSPILMEPTLVPLMVGVAAVRSIRAHGGLSNPERAVLKWPNDVMVGEKKIGGILTHQIAVRDKKAIVAGLGLNVSLTNEELPTPTATSLQLEGASQPERAVYLAEFLRELENLMLESDSDALIAEYTSLSSTIGRDVAIELPRSKKHLGKATSIDRTGALVLADGFAVSAGDVVHLR</sequence>
<dbReference type="InterPro" id="IPR004408">
    <property type="entry name" value="Biotin_CoA_COase_ligase"/>
</dbReference>
<dbReference type="AlphaFoldDB" id="A0A1J5Q1X5"/>
<dbReference type="EC" id="6.3.4.15" evidence="3"/>